<keyword evidence="2" id="KW-1185">Reference proteome</keyword>
<evidence type="ECO:0000313" key="1">
    <source>
        <dbReference type="EMBL" id="KAB8292541.1"/>
    </source>
</evidence>
<comment type="caution">
    <text evidence="1">The sequence shown here is derived from an EMBL/GenBank/DDBJ whole genome shotgun (WGS) entry which is preliminary data.</text>
</comment>
<protein>
    <submittedName>
        <fullName evidence="1">Uncharacterized protein</fullName>
    </submittedName>
</protein>
<dbReference type="AlphaFoldDB" id="A0A5N6JVQ4"/>
<name>A0A5N6JVQ4_MONLA</name>
<reference evidence="1 2" key="1">
    <citation type="submission" date="2019-06" db="EMBL/GenBank/DDBJ databases">
        <title>Genome Sequence of the Brown Rot Fungal Pathogen Monilinia laxa.</title>
        <authorList>
            <person name="De Miccolis Angelini R.M."/>
            <person name="Landi L."/>
            <person name="Abate D."/>
            <person name="Pollastro S."/>
            <person name="Romanazzi G."/>
            <person name="Faretra F."/>
        </authorList>
    </citation>
    <scope>NUCLEOTIDE SEQUENCE [LARGE SCALE GENOMIC DNA]</scope>
    <source>
        <strain evidence="1 2">Mlax316</strain>
    </source>
</reference>
<evidence type="ECO:0000313" key="2">
    <source>
        <dbReference type="Proteomes" id="UP000326757"/>
    </source>
</evidence>
<dbReference type="EMBL" id="VIGI01000013">
    <property type="protein sequence ID" value="KAB8292541.1"/>
    <property type="molecule type" value="Genomic_DNA"/>
</dbReference>
<gene>
    <name evidence="1" type="ORF">EYC80_008251</name>
</gene>
<sequence length="85" mass="9699">MIETTQQNGEKDRDEARTFGSFMAYQQILICSSTHEIVHCAQCFTAIHDNILCLIYAFCSYSDTLITGIVVKHLLRSKPKIQDDE</sequence>
<proteinExistence type="predicted"/>
<dbReference type="Proteomes" id="UP000326757">
    <property type="component" value="Unassembled WGS sequence"/>
</dbReference>
<organism evidence="1 2">
    <name type="scientific">Monilinia laxa</name>
    <name type="common">Brown rot fungus</name>
    <name type="synonym">Sclerotinia laxa</name>
    <dbReference type="NCBI Taxonomy" id="61186"/>
    <lineage>
        <taxon>Eukaryota</taxon>
        <taxon>Fungi</taxon>
        <taxon>Dikarya</taxon>
        <taxon>Ascomycota</taxon>
        <taxon>Pezizomycotina</taxon>
        <taxon>Leotiomycetes</taxon>
        <taxon>Helotiales</taxon>
        <taxon>Sclerotiniaceae</taxon>
        <taxon>Monilinia</taxon>
    </lineage>
</organism>
<accession>A0A5N6JVQ4</accession>